<accession>A0A9P6LG33</accession>
<protein>
    <recommendedName>
        <fullName evidence="3">Thioesterase domain-containing protein</fullName>
    </recommendedName>
</protein>
<evidence type="ECO:0000313" key="2">
    <source>
        <dbReference type="Proteomes" id="UP000781932"/>
    </source>
</evidence>
<dbReference type="RefSeq" id="XP_038741232.1">
    <property type="nucleotide sequence ID" value="XM_038893419.1"/>
</dbReference>
<dbReference type="Pfam" id="PF13279">
    <property type="entry name" value="4HBT_2"/>
    <property type="match status" value="1"/>
</dbReference>
<dbReference type="EMBL" id="JAATWM020000042">
    <property type="protein sequence ID" value="KAF9871771.1"/>
    <property type="molecule type" value="Genomic_DNA"/>
</dbReference>
<name>A0A9P6LG33_9PEZI</name>
<comment type="caution">
    <text evidence="1">The sequence shown here is derived from an EMBL/GenBank/DDBJ whole genome shotgun (WGS) entry which is preliminary data.</text>
</comment>
<organism evidence="1 2">
    <name type="scientific">Colletotrichum karsti</name>
    <dbReference type="NCBI Taxonomy" id="1095194"/>
    <lineage>
        <taxon>Eukaryota</taxon>
        <taxon>Fungi</taxon>
        <taxon>Dikarya</taxon>
        <taxon>Ascomycota</taxon>
        <taxon>Pezizomycotina</taxon>
        <taxon>Sordariomycetes</taxon>
        <taxon>Hypocreomycetidae</taxon>
        <taxon>Glomerellales</taxon>
        <taxon>Glomerellaceae</taxon>
        <taxon>Colletotrichum</taxon>
        <taxon>Colletotrichum boninense species complex</taxon>
    </lineage>
</organism>
<evidence type="ECO:0000313" key="1">
    <source>
        <dbReference type="EMBL" id="KAF9871771.1"/>
    </source>
</evidence>
<reference evidence="1" key="1">
    <citation type="submission" date="2020-03" db="EMBL/GenBank/DDBJ databases">
        <authorList>
            <person name="He L."/>
        </authorList>
    </citation>
    <scope>NUCLEOTIDE SEQUENCE</scope>
    <source>
        <strain evidence="1">CkLH20</strain>
    </source>
</reference>
<keyword evidence="2" id="KW-1185">Reference proteome</keyword>
<dbReference type="AlphaFoldDB" id="A0A9P6LG33"/>
<sequence>MSRKPFSSRLEASSYHAPGGGPAYTALREKLVKQIIEQGYDADTMLEHGVVWADDQDPFGHVMGVAYSRFAAACNFRVVESFEAQLGDKVDDFINAKNVGMIVKEYTVDMKRQVSYPDSIICAIRYGEMRPDRYFITTTMWSLRQQAPVATTEGWVVFFDYRKGKVANLVELGGVYKDLYEALSAKCEKMKEASAAWKKAHPPKKKQQKL</sequence>
<dbReference type="GeneID" id="62166493"/>
<dbReference type="Gene3D" id="3.10.129.10">
    <property type="entry name" value="Hotdog Thioesterase"/>
    <property type="match status" value="1"/>
</dbReference>
<dbReference type="Proteomes" id="UP000781932">
    <property type="component" value="Unassembled WGS sequence"/>
</dbReference>
<proteinExistence type="predicted"/>
<evidence type="ECO:0008006" key="3">
    <source>
        <dbReference type="Google" id="ProtNLM"/>
    </source>
</evidence>
<dbReference type="SUPFAM" id="SSF54637">
    <property type="entry name" value="Thioesterase/thiol ester dehydrase-isomerase"/>
    <property type="match status" value="1"/>
</dbReference>
<dbReference type="OrthoDB" id="5538558at2759"/>
<dbReference type="InterPro" id="IPR029069">
    <property type="entry name" value="HotDog_dom_sf"/>
</dbReference>
<reference evidence="1" key="2">
    <citation type="submission" date="2020-11" db="EMBL/GenBank/DDBJ databases">
        <title>Whole genome sequencing of Colletotrichum sp.</title>
        <authorList>
            <person name="Li H."/>
        </authorList>
    </citation>
    <scope>NUCLEOTIDE SEQUENCE</scope>
    <source>
        <strain evidence="1">CkLH20</strain>
    </source>
</reference>
<gene>
    <name evidence="1" type="ORF">CkaCkLH20_10705</name>
</gene>